<dbReference type="PANTHER" id="PTHR46162">
    <property type="entry name" value="TRAF-LIKE FAMILY PROTEIN"/>
    <property type="match status" value="1"/>
</dbReference>
<dbReference type="InterPro" id="IPR008974">
    <property type="entry name" value="TRAF-like"/>
</dbReference>
<keyword evidence="1" id="KW-0812">Transmembrane</keyword>
<dbReference type="Pfam" id="PF22486">
    <property type="entry name" value="MATH_2"/>
    <property type="match status" value="1"/>
</dbReference>
<keyword evidence="1" id="KW-0472">Membrane</keyword>
<name>A0AAV9B7F8_ACOGR</name>
<dbReference type="PROSITE" id="PS50144">
    <property type="entry name" value="MATH"/>
    <property type="match status" value="1"/>
</dbReference>
<reference evidence="3" key="1">
    <citation type="journal article" date="2023" name="Nat. Commun.">
        <title>Diploid and tetraploid genomes of Acorus and the evolution of monocots.</title>
        <authorList>
            <person name="Ma L."/>
            <person name="Liu K.W."/>
            <person name="Li Z."/>
            <person name="Hsiao Y.Y."/>
            <person name="Qi Y."/>
            <person name="Fu T."/>
            <person name="Tang G.D."/>
            <person name="Zhang D."/>
            <person name="Sun W.H."/>
            <person name="Liu D.K."/>
            <person name="Li Y."/>
            <person name="Chen G.Z."/>
            <person name="Liu X.D."/>
            <person name="Liao X.Y."/>
            <person name="Jiang Y.T."/>
            <person name="Yu X."/>
            <person name="Hao Y."/>
            <person name="Huang J."/>
            <person name="Zhao X.W."/>
            <person name="Ke S."/>
            <person name="Chen Y.Y."/>
            <person name="Wu W.L."/>
            <person name="Hsu J.L."/>
            <person name="Lin Y.F."/>
            <person name="Huang M.D."/>
            <person name="Li C.Y."/>
            <person name="Huang L."/>
            <person name="Wang Z.W."/>
            <person name="Zhao X."/>
            <person name="Zhong W.Y."/>
            <person name="Peng D.H."/>
            <person name="Ahmad S."/>
            <person name="Lan S."/>
            <person name="Zhang J.S."/>
            <person name="Tsai W.C."/>
            <person name="Van de Peer Y."/>
            <person name="Liu Z.J."/>
        </authorList>
    </citation>
    <scope>NUCLEOTIDE SEQUENCE</scope>
    <source>
        <strain evidence="3">SCP</strain>
    </source>
</reference>
<dbReference type="CDD" id="cd00121">
    <property type="entry name" value="MATH"/>
    <property type="match status" value="1"/>
</dbReference>
<dbReference type="InterPro" id="IPR002083">
    <property type="entry name" value="MATH/TRAF_dom"/>
</dbReference>
<feature type="domain" description="MATH" evidence="2">
    <location>
        <begin position="1"/>
        <end position="117"/>
    </location>
</feature>
<keyword evidence="1" id="KW-1133">Transmembrane helix</keyword>
<dbReference type="EMBL" id="JAUJYN010000004">
    <property type="protein sequence ID" value="KAK1272624.1"/>
    <property type="molecule type" value="Genomic_DNA"/>
</dbReference>
<evidence type="ECO:0000313" key="3">
    <source>
        <dbReference type="EMBL" id="KAK1272624.1"/>
    </source>
</evidence>
<keyword evidence="4" id="KW-1185">Reference proteome</keyword>
<evidence type="ECO:0000259" key="2">
    <source>
        <dbReference type="PROSITE" id="PS50144"/>
    </source>
</evidence>
<evidence type="ECO:0000256" key="1">
    <source>
        <dbReference type="SAM" id="Phobius"/>
    </source>
</evidence>
<dbReference type="PANTHER" id="PTHR46162:SF2">
    <property type="entry name" value="ANKYRIN REPEAT-CONTAINING PROTEIN-RELATED"/>
    <property type="match status" value="1"/>
</dbReference>
<evidence type="ECO:0000313" key="4">
    <source>
        <dbReference type="Proteomes" id="UP001179952"/>
    </source>
</evidence>
<accession>A0AAV9B7F8</accession>
<reference evidence="3" key="2">
    <citation type="submission" date="2023-06" db="EMBL/GenBank/DDBJ databases">
        <authorList>
            <person name="Ma L."/>
            <person name="Liu K.-W."/>
            <person name="Li Z."/>
            <person name="Hsiao Y.-Y."/>
            <person name="Qi Y."/>
            <person name="Fu T."/>
            <person name="Tang G."/>
            <person name="Zhang D."/>
            <person name="Sun W.-H."/>
            <person name="Liu D.-K."/>
            <person name="Li Y."/>
            <person name="Chen G.-Z."/>
            <person name="Liu X.-D."/>
            <person name="Liao X.-Y."/>
            <person name="Jiang Y.-T."/>
            <person name="Yu X."/>
            <person name="Hao Y."/>
            <person name="Huang J."/>
            <person name="Zhao X.-W."/>
            <person name="Ke S."/>
            <person name="Chen Y.-Y."/>
            <person name="Wu W.-L."/>
            <person name="Hsu J.-L."/>
            <person name="Lin Y.-F."/>
            <person name="Huang M.-D."/>
            <person name="Li C.-Y."/>
            <person name="Huang L."/>
            <person name="Wang Z.-W."/>
            <person name="Zhao X."/>
            <person name="Zhong W.-Y."/>
            <person name="Peng D.-H."/>
            <person name="Ahmad S."/>
            <person name="Lan S."/>
            <person name="Zhang J.-S."/>
            <person name="Tsai W.-C."/>
            <person name="Van De Peer Y."/>
            <person name="Liu Z.-J."/>
        </authorList>
    </citation>
    <scope>NUCLEOTIDE SEQUENCE</scope>
    <source>
        <strain evidence="3">SCP</strain>
        <tissue evidence="3">Leaves</tissue>
    </source>
</reference>
<comment type="caution">
    <text evidence="3">The sequence shown here is derived from an EMBL/GenBank/DDBJ whole genome shotgun (WGS) entry which is preliminary data.</text>
</comment>
<protein>
    <recommendedName>
        <fullName evidence="2">MATH domain-containing protein</fullName>
    </recommendedName>
</protein>
<organism evidence="3 4">
    <name type="scientific">Acorus gramineus</name>
    <name type="common">Dwarf sweet flag</name>
    <dbReference type="NCBI Taxonomy" id="55184"/>
    <lineage>
        <taxon>Eukaryota</taxon>
        <taxon>Viridiplantae</taxon>
        <taxon>Streptophyta</taxon>
        <taxon>Embryophyta</taxon>
        <taxon>Tracheophyta</taxon>
        <taxon>Spermatophyta</taxon>
        <taxon>Magnoliopsida</taxon>
        <taxon>Liliopsida</taxon>
        <taxon>Acoraceae</taxon>
        <taxon>Acorus</taxon>
    </lineage>
</organism>
<proteinExistence type="predicted"/>
<dbReference type="AlphaFoldDB" id="A0AAV9B7F8"/>
<dbReference type="Gene3D" id="2.60.210.10">
    <property type="entry name" value="Apoptosis, Tumor Necrosis Factor Receptor Associated Protein 2, Chain A"/>
    <property type="match status" value="1"/>
</dbReference>
<dbReference type="SUPFAM" id="SSF49599">
    <property type="entry name" value="TRAF domain-like"/>
    <property type="match status" value="1"/>
</dbReference>
<dbReference type="Proteomes" id="UP001179952">
    <property type="component" value="Unassembled WGS sequence"/>
</dbReference>
<gene>
    <name evidence="3" type="ORF">QJS04_geneDACA009729</name>
</gene>
<sequence>MKSKTKCLRSGQFEVSGFKWAVYMEPNYKMNGKGYVHVGLAIQEIISPQRPDAITEARYKLHIMDQVHGRHLTFVEVVHVTGGSSKWFHQKVFAHRIFSSSFSRYCVKDVCVFAIEVLKLPPSGFTVSPPISPSRESLFLLKEPSFHAYTWKINQTHLTSMRPNRFIFFFAGGRLWFISFHFVKGTEAGINFFALDFGLFKSITDQPNQGLDVGFTLRMINQIHSDHREARGIS</sequence>
<feature type="transmembrane region" description="Helical" evidence="1">
    <location>
        <begin position="166"/>
        <end position="183"/>
    </location>
</feature>